<reference evidence="1 2" key="1">
    <citation type="journal article" date="2023" name="Sci. Data">
        <title>Genome assembly of the Korean intertidal mud-creeper Batillaria attramentaria.</title>
        <authorList>
            <person name="Patra A.K."/>
            <person name="Ho P.T."/>
            <person name="Jun S."/>
            <person name="Lee S.J."/>
            <person name="Kim Y."/>
            <person name="Won Y.J."/>
        </authorList>
    </citation>
    <scope>NUCLEOTIDE SEQUENCE [LARGE SCALE GENOMIC DNA]</scope>
    <source>
        <strain evidence="1">Wonlab-2016</strain>
    </source>
</reference>
<dbReference type="AlphaFoldDB" id="A0ABD0KMS7"/>
<organism evidence="1 2">
    <name type="scientific">Batillaria attramentaria</name>
    <dbReference type="NCBI Taxonomy" id="370345"/>
    <lineage>
        <taxon>Eukaryota</taxon>
        <taxon>Metazoa</taxon>
        <taxon>Spiralia</taxon>
        <taxon>Lophotrochozoa</taxon>
        <taxon>Mollusca</taxon>
        <taxon>Gastropoda</taxon>
        <taxon>Caenogastropoda</taxon>
        <taxon>Sorbeoconcha</taxon>
        <taxon>Cerithioidea</taxon>
        <taxon>Batillariidae</taxon>
        <taxon>Batillaria</taxon>
    </lineage>
</organism>
<protein>
    <submittedName>
        <fullName evidence="1">Uncharacterized protein</fullName>
    </submittedName>
</protein>
<evidence type="ECO:0000313" key="2">
    <source>
        <dbReference type="Proteomes" id="UP001519460"/>
    </source>
</evidence>
<feature type="non-terminal residue" evidence="1">
    <location>
        <position position="1"/>
    </location>
</feature>
<feature type="non-terminal residue" evidence="1">
    <location>
        <position position="161"/>
    </location>
</feature>
<dbReference type="Proteomes" id="UP001519460">
    <property type="component" value="Unassembled WGS sequence"/>
</dbReference>
<name>A0ABD0KMS7_9CAEN</name>
<dbReference type="EMBL" id="JACVVK020000149">
    <property type="protein sequence ID" value="KAK7488534.1"/>
    <property type="molecule type" value="Genomic_DNA"/>
</dbReference>
<accession>A0ABD0KMS7</accession>
<evidence type="ECO:0000313" key="1">
    <source>
        <dbReference type="EMBL" id="KAK7488534.1"/>
    </source>
</evidence>
<proteinExistence type="predicted"/>
<sequence length="161" mass="17254">AFGGEVVLINPTCGHGNEFKDIADNRPVCNVEWVGIFRGQTASREQPSSHLPTLPNRFATLTQSGHDKAANAIIPTGWTLDDHGHCIRLHGYQTPGRRLSLSGTVSGQKLWGLCAGPRKKAGQRNRGTSLCGNGLTGDVPAARGRQLRVTRCTCCVQRAIG</sequence>
<keyword evidence="2" id="KW-1185">Reference proteome</keyword>
<gene>
    <name evidence="1" type="ORF">BaRGS_00020151</name>
</gene>
<comment type="caution">
    <text evidence="1">The sequence shown here is derived from an EMBL/GenBank/DDBJ whole genome shotgun (WGS) entry which is preliminary data.</text>
</comment>